<organism evidence="2 3">
    <name type="scientific">Bradyrhizobium pachyrhizi</name>
    <dbReference type="NCBI Taxonomy" id="280333"/>
    <lineage>
        <taxon>Bacteria</taxon>
        <taxon>Pseudomonadati</taxon>
        <taxon>Pseudomonadota</taxon>
        <taxon>Alphaproteobacteria</taxon>
        <taxon>Hyphomicrobiales</taxon>
        <taxon>Nitrobacteraceae</taxon>
        <taxon>Bradyrhizobium</taxon>
    </lineage>
</organism>
<evidence type="ECO:0000313" key="3">
    <source>
        <dbReference type="Proteomes" id="UP000436468"/>
    </source>
</evidence>
<dbReference type="Proteomes" id="UP000436468">
    <property type="component" value="Unassembled WGS sequence"/>
</dbReference>
<name>A0A844SNR1_9BRAD</name>
<dbReference type="GO" id="GO:0016757">
    <property type="term" value="F:glycosyltransferase activity"/>
    <property type="evidence" value="ECO:0007669"/>
    <property type="project" value="InterPro"/>
</dbReference>
<protein>
    <submittedName>
        <fullName evidence="2">Glycosyltransferase</fullName>
    </submittedName>
</protein>
<keyword evidence="3" id="KW-1185">Reference proteome</keyword>
<dbReference type="AlphaFoldDB" id="A0A844SNR1"/>
<keyword evidence="2" id="KW-0808">Transferase</keyword>
<gene>
    <name evidence="2" type="ORF">GPL21_10505</name>
</gene>
<sequence length="489" mass="54147">MQSVSSKLFRSVRSMLGGSRFPRLSEFARKNHNFGAAVSALSPVPQRRRVDQAIIENVNRVATERDYELLTSLLDTLRPFLNPDQSADARDFWDALVADCRAIAEDRLVRGEMNSLWGVTPIVNLSAWVAADRALGVNARSLVFTTYHTSSNFDFVCSEIQARLVAERGGDWFLFRWLMLIWAVANFDFFHLYNDRGIIEPAGGYGSPRFGIAVREMEIYRRAGKRLYTYAYGADHRTREKNLALGKWNFCSECPNPGVYCVCDDAGGTAMLSVIREYSTAVVAHGLAMKLIPGARNVPYLTVDVQKFSPRRSWSQRDGKLVVGHFPNHGYFKGTKYLQSAIQALQAEGHAVELLQLSGKPHNEILEAMQTVDVLVDQLISGSFGLTAVEAMASGCPVICYLHDGVAVADREACPVIEANPDTIREVLHQLISDRTRLSEAGAAGPEYVRKNYSVEALGAHLADLYVATADLPRPLKATLAERAKALNS</sequence>
<dbReference type="EMBL" id="WQNF01000006">
    <property type="protein sequence ID" value="MVT65534.1"/>
    <property type="molecule type" value="Genomic_DNA"/>
</dbReference>
<proteinExistence type="predicted"/>
<dbReference type="SUPFAM" id="SSF53756">
    <property type="entry name" value="UDP-Glycosyltransferase/glycogen phosphorylase"/>
    <property type="match status" value="1"/>
</dbReference>
<comment type="caution">
    <text evidence="2">The sequence shown here is derived from an EMBL/GenBank/DDBJ whole genome shotgun (WGS) entry which is preliminary data.</text>
</comment>
<dbReference type="InterPro" id="IPR001296">
    <property type="entry name" value="Glyco_trans_1"/>
</dbReference>
<dbReference type="Pfam" id="PF00534">
    <property type="entry name" value="Glycos_transf_1"/>
    <property type="match status" value="1"/>
</dbReference>
<dbReference type="RefSeq" id="WP_157343043.1">
    <property type="nucleotide sequence ID" value="NZ_CP121667.1"/>
</dbReference>
<accession>A0A844SNR1</accession>
<evidence type="ECO:0000313" key="2">
    <source>
        <dbReference type="EMBL" id="MVT65534.1"/>
    </source>
</evidence>
<feature type="domain" description="Glycosyl transferase family 1" evidence="1">
    <location>
        <begin position="336"/>
        <end position="440"/>
    </location>
</feature>
<dbReference type="Gene3D" id="3.40.50.2000">
    <property type="entry name" value="Glycogen Phosphorylase B"/>
    <property type="match status" value="1"/>
</dbReference>
<reference evidence="2 3" key="1">
    <citation type="submission" date="2019-12" db="EMBL/GenBank/DDBJ databases">
        <title>Draft genome sequences Bradyrhizobium cajani AMBPC1010, Bradyrhizobium pachyrhizi AMBPC1040 and Bradyrhizobium yuanmingense ALSPC3051, three plant growth promoting strains isolated from nodules of Cajanus cajan L. in Dominican Republic.</title>
        <authorList>
            <person name="Flores-Felix J.D."/>
            <person name="Araujo J."/>
            <person name="Diaz-Alcantara C."/>
            <person name="Gonzalez-Andres F."/>
            <person name="Velazquez E."/>
        </authorList>
    </citation>
    <scope>NUCLEOTIDE SEQUENCE [LARGE SCALE GENOMIC DNA]</scope>
    <source>
        <strain evidence="2 3">1040</strain>
    </source>
</reference>
<evidence type="ECO:0000259" key="1">
    <source>
        <dbReference type="Pfam" id="PF00534"/>
    </source>
</evidence>